<evidence type="ECO:0000259" key="2">
    <source>
        <dbReference type="Pfam" id="PF25967"/>
    </source>
</evidence>
<accession>A0A8J3E5I9</accession>
<protein>
    <submittedName>
        <fullName evidence="3">ABC transporter permease</fullName>
    </submittedName>
</protein>
<dbReference type="InterPro" id="IPR058627">
    <property type="entry name" value="MdtA-like_C"/>
</dbReference>
<dbReference type="PANTHER" id="PTHR30469:SF15">
    <property type="entry name" value="HLYD FAMILY OF SECRETION PROTEINS"/>
    <property type="match status" value="1"/>
</dbReference>
<dbReference type="Proteomes" id="UP000646365">
    <property type="component" value="Unassembled WGS sequence"/>
</dbReference>
<organism evidence="3 4">
    <name type="scientific">Aliidongia dinghuensis</name>
    <dbReference type="NCBI Taxonomy" id="1867774"/>
    <lineage>
        <taxon>Bacteria</taxon>
        <taxon>Pseudomonadati</taxon>
        <taxon>Pseudomonadota</taxon>
        <taxon>Alphaproteobacteria</taxon>
        <taxon>Rhodospirillales</taxon>
        <taxon>Dongiaceae</taxon>
        <taxon>Aliidongia</taxon>
    </lineage>
</organism>
<proteinExistence type="predicted"/>
<feature type="transmembrane region" description="Helical" evidence="1">
    <location>
        <begin position="31"/>
        <end position="50"/>
    </location>
</feature>
<reference evidence="3" key="1">
    <citation type="journal article" date="2014" name="Int. J. Syst. Evol. Microbiol.">
        <title>Complete genome sequence of Corynebacterium casei LMG S-19264T (=DSM 44701T), isolated from a smear-ripened cheese.</title>
        <authorList>
            <consortium name="US DOE Joint Genome Institute (JGI-PGF)"/>
            <person name="Walter F."/>
            <person name="Albersmeier A."/>
            <person name="Kalinowski J."/>
            <person name="Ruckert C."/>
        </authorList>
    </citation>
    <scope>NUCLEOTIDE SEQUENCE</scope>
    <source>
        <strain evidence="3">CGMCC 1.15725</strain>
    </source>
</reference>
<dbReference type="Gene3D" id="1.10.287.470">
    <property type="entry name" value="Helix hairpin bin"/>
    <property type="match status" value="1"/>
</dbReference>
<gene>
    <name evidence="3" type="ORF">GCM10011611_43790</name>
</gene>
<sequence>MKHADTPLAAADVVSGMDRRRPHRRWPSNRLLAGTVVLLLAGGGAVFLLGQGTRSLRLDREKLTIGTVTQGVFHDAIPVRGEVAALDSVVLDTTEAGRVEEILVEAGETVTAGQPLVRLSNTDLQLETIARETQIIEQINNQRNVQLQFEQARTSDAHAVADAEYNITNLSRQIRRQSPLTAHGFTAQETFDNLTDQLDYQKRLRDVALDGQKRDAALYGEVAGQATEIAAHLADNLAIAKKLLDGLTVRAPVAGQLTALDVRLGEQKARGERLGRIDRPTGFKVVAEVDEFYLSRVHAGQAVSLTRNGRKIPLTITKVFPQVKNGRFEIWLGFAEGAAPQDLRPGEALQGSLQLGDDQPALVLPIGPFMETTGGRWAFVLDADGTTAQRRPISTGRRNGTEIEVLGGLKPGDKIILSDYADLDRIDQIRITR</sequence>
<feature type="domain" description="Multidrug resistance protein MdtA-like C-terminal permuted SH3" evidence="2">
    <location>
        <begin position="370"/>
        <end position="418"/>
    </location>
</feature>
<evidence type="ECO:0000313" key="3">
    <source>
        <dbReference type="EMBL" id="GGF32862.1"/>
    </source>
</evidence>
<evidence type="ECO:0000256" key="1">
    <source>
        <dbReference type="SAM" id="Phobius"/>
    </source>
</evidence>
<keyword evidence="1" id="KW-0812">Transmembrane</keyword>
<keyword evidence="1" id="KW-0472">Membrane</keyword>
<dbReference type="EMBL" id="BMJQ01000012">
    <property type="protein sequence ID" value="GGF32862.1"/>
    <property type="molecule type" value="Genomic_DNA"/>
</dbReference>
<dbReference type="Pfam" id="PF25967">
    <property type="entry name" value="RND-MFP_C"/>
    <property type="match status" value="1"/>
</dbReference>
<dbReference type="RefSeq" id="WP_189049759.1">
    <property type="nucleotide sequence ID" value="NZ_BMJQ01000012.1"/>
</dbReference>
<dbReference type="GO" id="GO:1990281">
    <property type="term" value="C:efflux pump complex"/>
    <property type="evidence" value="ECO:0007669"/>
    <property type="project" value="TreeGrafter"/>
</dbReference>
<dbReference type="AlphaFoldDB" id="A0A8J3E5I9"/>
<comment type="caution">
    <text evidence="3">The sequence shown here is derived from an EMBL/GenBank/DDBJ whole genome shotgun (WGS) entry which is preliminary data.</text>
</comment>
<dbReference type="PANTHER" id="PTHR30469">
    <property type="entry name" value="MULTIDRUG RESISTANCE PROTEIN MDTA"/>
    <property type="match status" value="1"/>
</dbReference>
<dbReference type="GO" id="GO:0015562">
    <property type="term" value="F:efflux transmembrane transporter activity"/>
    <property type="evidence" value="ECO:0007669"/>
    <property type="project" value="TreeGrafter"/>
</dbReference>
<reference evidence="3" key="2">
    <citation type="submission" date="2020-09" db="EMBL/GenBank/DDBJ databases">
        <authorList>
            <person name="Sun Q."/>
            <person name="Zhou Y."/>
        </authorList>
    </citation>
    <scope>NUCLEOTIDE SEQUENCE</scope>
    <source>
        <strain evidence="3">CGMCC 1.15725</strain>
    </source>
</reference>
<keyword evidence="1" id="KW-1133">Transmembrane helix</keyword>
<keyword evidence="4" id="KW-1185">Reference proteome</keyword>
<dbReference type="Gene3D" id="2.40.50.100">
    <property type="match status" value="1"/>
</dbReference>
<dbReference type="Gene3D" id="2.40.420.20">
    <property type="match status" value="1"/>
</dbReference>
<name>A0A8J3E5I9_9PROT</name>
<evidence type="ECO:0000313" key="4">
    <source>
        <dbReference type="Proteomes" id="UP000646365"/>
    </source>
</evidence>
<dbReference type="Gene3D" id="2.40.30.170">
    <property type="match status" value="1"/>
</dbReference>